<dbReference type="InterPro" id="IPR009836">
    <property type="entry name" value="GRDP-like"/>
</dbReference>
<keyword evidence="3" id="KW-1185">Reference proteome</keyword>
<comment type="caution">
    <text evidence="2">The sequence shown here is derived from an EMBL/GenBank/DDBJ whole genome shotgun (WGS) entry which is preliminary data.</text>
</comment>
<dbReference type="Pfam" id="PF25334">
    <property type="entry name" value="C2_GRDP"/>
    <property type="match status" value="1"/>
</dbReference>
<gene>
    <name evidence="2" type="ORF">Ccrd_014867</name>
</gene>
<dbReference type="STRING" id="59895.A0A103YCW7"/>
<dbReference type="PANTHER" id="PTHR34365">
    <property type="entry name" value="ENOLASE (DUF1399)"/>
    <property type="match status" value="1"/>
</dbReference>
<dbReference type="InterPro" id="IPR057458">
    <property type="entry name" value="GRDP_C2"/>
</dbReference>
<organism evidence="2 3">
    <name type="scientific">Cynara cardunculus var. scolymus</name>
    <name type="common">Globe artichoke</name>
    <name type="synonym">Cynara scolymus</name>
    <dbReference type="NCBI Taxonomy" id="59895"/>
    <lineage>
        <taxon>Eukaryota</taxon>
        <taxon>Viridiplantae</taxon>
        <taxon>Streptophyta</taxon>
        <taxon>Embryophyta</taxon>
        <taxon>Tracheophyta</taxon>
        <taxon>Spermatophyta</taxon>
        <taxon>Magnoliopsida</taxon>
        <taxon>eudicotyledons</taxon>
        <taxon>Gunneridae</taxon>
        <taxon>Pentapetalae</taxon>
        <taxon>asterids</taxon>
        <taxon>campanulids</taxon>
        <taxon>Asterales</taxon>
        <taxon>Asteraceae</taxon>
        <taxon>Carduoideae</taxon>
        <taxon>Cardueae</taxon>
        <taxon>Carduinae</taxon>
        <taxon>Cynara</taxon>
    </lineage>
</organism>
<dbReference type="Gramene" id="KVI06777">
    <property type="protein sequence ID" value="KVI06777"/>
    <property type="gene ID" value="Ccrd_014867"/>
</dbReference>
<feature type="domain" description="GRDP C2" evidence="1">
    <location>
        <begin position="314"/>
        <end position="377"/>
    </location>
</feature>
<dbReference type="AlphaFoldDB" id="A0A103YCW7"/>
<name>A0A103YCW7_CYNCS</name>
<evidence type="ECO:0000313" key="2">
    <source>
        <dbReference type="EMBL" id="KVI06777.1"/>
    </source>
</evidence>
<evidence type="ECO:0000259" key="1">
    <source>
        <dbReference type="Pfam" id="PF25334"/>
    </source>
</evidence>
<dbReference type="Pfam" id="PF07173">
    <property type="entry name" value="GRDP-like"/>
    <property type="match status" value="2"/>
</dbReference>
<dbReference type="Proteomes" id="UP000243975">
    <property type="component" value="Unassembled WGS sequence"/>
</dbReference>
<dbReference type="OMA" id="AVFRYKY"/>
<proteinExistence type="predicted"/>
<protein>
    <recommendedName>
        <fullName evidence="1">GRDP C2 domain-containing protein</fullName>
    </recommendedName>
</protein>
<evidence type="ECO:0000313" key="3">
    <source>
        <dbReference type="Proteomes" id="UP000243975"/>
    </source>
</evidence>
<reference evidence="2 3" key="1">
    <citation type="journal article" date="2016" name="Sci. Rep.">
        <title>The genome sequence of the outbreeding globe artichoke constructed de novo incorporating a phase-aware low-pass sequencing strategy of F1 progeny.</title>
        <authorList>
            <person name="Scaglione D."/>
            <person name="Reyes-Chin-Wo S."/>
            <person name="Acquadro A."/>
            <person name="Froenicke L."/>
            <person name="Portis E."/>
            <person name="Beitel C."/>
            <person name="Tirone M."/>
            <person name="Mauro R."/>
            <person name="Lo Monaco A."/>
            <person name="Mauromicale G."/>
            <person name="Faccioli P."/>
            <person name="Cattivelli L."/>
            <person name="Rieseberg L."/>
            <person name="Michelmore R."/>
            <person name="Lanteri S."/>
        </authorList>
    </citation>
    <scope>NUCLEOTIDE SEQUENCE [LARGE SCALE GENOMIC DNA]</scope>
    <source>
        <strain evidence="2">2C</strain>
    </source>
</reference>
<dbReference type="PANTHER" id="PTHR34365:SF15">
    <property type="entry name" value="GLYCINE-RICH DOMAIN-CONTAINING PROTEIN 1"/>
    <property type="match status" value="1"/>
</dbReference>
<sequence length="380" mass="43995">MERLILGYGVWGIGYQRVSAGIGYRVSGIGYRVSGIGYQMVINIDLIAATKKHLQFLEAIDDNGKLYNGPLLERAVFRYKYCWLPLLAKHKDKVREWQLVVPLDCEWIWHCHRLNPVRYMADCKELFGRILDPSGMVKSSIEGTCKKETEKLWNKIYPKEPYEVGSGDRFDNDDGNKLIASESTKYDLVSAVKRQSSFYYQRYKGFLHLIRRNMEKKSNQFCVPTYDIDLIWHTHQLHPLSYCNDTMSLLGNILDHDDNDFDRTKGQKLDVGFTRTTKQWAQMFSSTYWRVGSMYTDMTPLNRLNDLAQSSGIMFVEGNNHFNIYNDTEEPQALIFHCEPHGDLLFELIDGSSKSCLISLSELDPRLASPKWLEFETGTN</sequence>
<dbReference type="EMBL" id="LEKV01001651">
    <property type="protein sequence ID" value="KVI06777.1"/>
    <property type="molecule type" value="Genomic_DNA"/>
</dbReference>
<accession>A0A103YCW7</accession>